<dbReference type="PROSITE" id="PS51229">
    <property type="entry name" value="DCUN1"/>
    <property type="match status" value="1"/>
</dbReference>
<dbReference type="EnsemblProtists" id="PYU1_T005856">
    <property type="protein sequence ID" value="PYU1_T005856"/>
    <property type="gene ID" value="PYU1_G005844"/>
</dbReference>
<evidence type="ECO:0000313" key="4">
    <source>
        <dbReference type="Proteomes" id="UP000019132"/>
    </source>
</evidence>
<evidence type="ECO:0000313" key="3">
    <source>
        <dbReference type="EnsemblProtists" id="PYU1_T005856"/>
    </source>
</evidence>
<dbReference type="OMA" id="PHEPDKM"/>
<dbReference type="EMBL" id="GL376573">
    <property type="status" value="NOT_ANNOTATED_CDS"/>
    <property type="molecule type" value="Genomic_DNA"/>
</dbReference>
<dbReference type="GO" id="GO:0031624">
    <property type="term" value="F:ubiquitin conjugating enzyme binding"/>
    <property type="evidence" value="ECO:0007669"/>
    <property type="project" value="TreeGrafter"/>
</dbReference>
<dbReference type="Gene3D" id="1.10.238.10">
    <property type="entry name" value="EF-hand"/>
    <property type="match status" value="1"/>
</dbReference>
<dbReference type="InParanoid" id="K3WLL4"/>
<sequence length="198" mass="22607">MDSITDDGIFAFCEELGIDPQDPVILVLSWSMEAAAMCEFTRAEFVRGFEKLNCQNMEDLKETLPFLRSKLNDPAEFTHIYSFTFGFAKDPTQKSLALDIATGLWEILLPNYFPLLHHWLRFVKANCRNSISKDVWMQVLEFGTQIKPNLSNFDENGAWPVLLDDFVTHMQEEFKERGVDAVLNEKPDESASAMAIDA</sequence>
<proteinExistence type="predicted"/>
<name>K3WLL4_GLOUD</name>
<comment type="function">
    <text evidence="1">Neddylation of cullins play an essential role in the regulation of SCF-type complexes activity.</text>
</comment>
<dbReference type="InterPro" id="IPR014764">
    <property type="entry name" value="DCN-prot"/>
</dbReference>
<dbReference type="PANTHER" id="PTHR12281:SF31">
    <property type="entry name" value="DCN1-LIKE PROTEIN 3"/>
    <property type="match status" value="1"/>
</dbReference>
<reference evidence="4" key="2">
    <citation type="submission" date="2010-04" db="EMBL/GenBank/DDBJ databases">
        <authorList>
            <person name="Buell R."/>
            <person name="Hamilton J."/>
            <person name="Hostetler J."/>
        </authorList>
    </citation>
    <scope>NUCLEOTIDE SEQUENCE [LARGE SCALE GENOMIC DNA]</scope>
    <source>
        <strain evidence="4">DAOM:BR144</strain>
    </source>
</reference>
<dbReference type="GO" id="GO:0032182">
    <property type="term" value="F:ubiquitin-like protein binding"/>
    <property type="evidence" value="ECO:0007669"/>
    <property type="project" value="TreeGrafter"/>
</dbReference>
<dbReference type="HOGENOM" id="CLU_047042_6_0_1"/>
<protein>
    <recommendedName>
        <fullName evidence="1">Defective in cullin neddylation protein</fullName>
    </recommendedName>
</protein>
<organism evidence="3 4">
    <name type="scientific">Globisporangium ultimum (strain ATCC 200006 / CBS 805.95 / DAOM BR144)</name>
    <name type="common">Pythium ultimum</name>
    <dbReference type="NCBI Taxonomy" id="431595"/>
    <lineage>
        <taxon>Eukaryota</taxon>
        <taxon>Sar</taxon>
        <taxon>Stramenopiles</taxon>
        <taxon>Oomycota</taxon>
        <taxon>Peronosporomycetes</taxon>
        <taxon>Pythiales</taxon>
        <taxon>Pythiaceae</taxon>
        <taxon>Globisporangium</taxon>
    </lineage>
</organism>
<dbReference type="PANTHER" id="PTHR12281">
    <property type="entry name" value="RP42 RELATED"/>
    <property type="match status" value="1"/>
</dbReference>
<dbReference type="Gene3D" id="1.10.238.200">
    <property type="entry name" value="Cullin, PONY binding domain"/>
    <property type="match status" value="1"/>
</dbReference>
<dbReference type="GO" id="GO:0045116">
    <property type="term" value="P:protein neddylation"/>
    <property type="evidence" value="ECO:0007669"/>
    <property type="project" value="TreeGrafter"/>
</dbReference>
<dbReference type="VEuPathDB" id="FungiDB:PYU1_G005844"/>
<dbReference type="GO" id="GO:0005886">
    <property type="term" value="C:plasma membrane"/>
    <property type="evidence" value="ECO:0007669"/>
    <property type="project" value="UniProtKB-ARBA"/>
</dbReference>
<keyword evidence="4" id="KW-1185">Reference proteome</keyword>
<dbReference type="InterPro" id="IPR042460">
    <property type="entry name" value="DCN1-like_PONY"/>
</dbReference>
<feature type="domain" description="DCUN1" evidence="2">
    <location>
        <begin position="1"/>
        <end position="171"/>
    </location>
</feature>
<evidence type="ECO:0000256" key="1">
    <source>
        <dbReference type="RuleBase" id="RU410713"/>
    </source>
</evidence>
<accession>K3WLL4</accession>
<dbReference type="STRING" id="431595.K3WLL4"/>
<dbReference type="Pfam" id="PF03556">
    <property type="entry name" value="Cullin_binding"/>
    <property type="match status" value="1"/>
</dbReference>
<dbReference type="AlphaFoldDB" id="K3WLL4"/>
<dbReference type="Proteomes" id="UP000019132">
    <property type="component" value="Unassembled WGS sequence"/>
</dbReference>
<dbReference type="GO" id="GO:0097602">
    <property type="term" value="F:cullin family protein binding"/>
    <property type="evidence" value="ECO:0007669"/>
    <property type="project" value="TreeGrafter"/>
</dbReference>
<dbReference type="FunFam" id="1.10.238.200:FF:000003">
    <property type="entry name" value="DCN1-like protein 3"/>
    <property type="match status" value="1"/>
</dbReference>
<reference evidence="3" key="3">
    <citation type="submission" date="2015-02" db="UniProtKB">
        <authorList>
            <consortium name="EnsemblProtists"/>
        </authorList>
    </citation>
    <scope>IDENTIFICATION</scope>
    <source>
        <strain evidence="3">DAOM BR144</strain>
    </source>
</reference>
<dbReference type="eggNOG" id="KOG3077">
    <property type="taxonomic scope" value="Eukaryota"/>
</dbReference>
<evidence type="ECO:0000259" key="2">
    <source>
        <dbReference type="PROSITE" id="PS51229"/>
    </source>
</evidence>
<reference evidence="4" key="1">
    <citation type="journal article" date="2010" name="Genome Biol.">
        <title>Genome sequence of the necrotrophic plant pathogen Pythium ultimum reveals original pathogenicity mechanisms and effector repertoire.</title>
        <authorList>
            <person name="Levesque C.A."/>
            <person name="Brouwer H."/>
            <person name="Cano L."/>
            <person name="Hamilton J.P."/>
            <person name="Holt C."/>
            <person name="Huitema E."/>
            <person name="Raffaele S."/>
            <person name="Robideau G.P."/>
            <person name="Thines M."/>
            <person name="Win J."/>
            <person name="Zerillo M.M."/>
            <person name="Beakes G.W."/>
            <person name="Boore J.L."/>
            <person name="Busam D."/>
            <person name="Dumas B."/>
            <person name="Ferriera S."/>
            <person name="Fuerstenberg S.I."/>
            <person name="Gachon C.M."/>
            <person name="Gaulin E."/>
            <person name="Govers F."/>
            <person name="Grenville-Briggs L."/>
            <person name="Horner N."/>
            <person name="Hostetler J."/>
            <person name="Jiang R.H."/>
            <person name="Johnson J."/>
            <person name="Krajaejun T."/>
            <person name="Lin H."/>
            <person name="Meijer H.J."/>
            <person name="Moore B."/>
            <person name="Morris P."/>
            <person name="Phuntmart V."/>
            <person name="Puiu D."/>
            <person name="Shetty J."/>
            <person name="Stajich J.E."/>
            <person name="Tripathy S."/>
            <person name="Wawra S."/>
            <person name="van West P."/>
            <person name="Whitty B.R."/>
            <person name="Coutinho P.M."/>
            <person name="Henrissat B."/>
            <person name="Martin F."/>
            <person name="Thomas P.D."/>
            <person name="Tyler B.M."/>
            <person name="De Vries R.P."/>
            <person name="Kamoun S."/>
            <person name="Yandell M."/>
            <person name="Tisserat N."/>
            <person name="Buell C.R."/>
        </authorList>
    </citation>
    <scope>NUCLEOTIDE SEQUENCE</scope>
    <source>
        <strain evidence="4">DAOM:BR144</strain>
    </source>
</reference>
<dbReference type="GO" id="GO:0000151">
    <property type="term" value="C:ubiquitin ligase complex"/>
    <property type="evidence" value="ECO:0007669"/>
    <property type="project" value="TreeGrafter"/>
</dbReference>
<dbReference type="InterPro" id="IPR005176">
    <property type="entry name" value="PONY_dom"/>
</dbReference>